<dbReference type="EMBL" id="JH971390">
    <property type="protein sequence ID" value="EKM79158.1"/>
    <property type="molecule type" value="Genomic_DNA"/>
</dbReference>
<dbReference type="KEGG" id="abp:AGABI1DRAFT128321"/>
<reference evidence="3" key="1">
    <citation type="journal article" date="2012" name="Proc. Natl. Acad. Sci. U.S.A.">
        <title>Genome sequence of the button mushroom Agaricus bisporus reveals mechanisms governing adaptation to a humic-rich ecological niche.</title>
        <authorList>
            <person name="Morin E."/>
            <person name="Kohler A."/>
            <person name="Baker A.R."/>
            <person name="Foulongne-Oriol M."/>
            <person name="Lombard V."/>
            <person name="Nagy L.G."/>
            <person name="Ohm R.A."/>
            <person name="Patyshakuliyeva A."/>
            <person name="Brun A."/>
            <person name="Aerts A.L."/>
            <person name="Bailey A.M."/>
            <person name="Billette C."/>
            <person name="Coutinho P.M."/>
            <person name="Deakin G."/>
            <person name="Doddapaneni H."/>
            <person name="Floudas D."/>
            <person name="Grimwood J."/>
            <person name="Hilden K."/>
            <person name="Kuees U."/>
            <person name="LaButti K.M."/>
            <person name="Lapidus A."/>
            <person name="Lindquist E.A."/>
            <person name="Lucas S.M."/>
            <person name="Murat C."/>
            <person name="Riley R.W."/>
            <person name="Salamov A.A."/>
            <person name="Schmutz J."/>
            <person name="Subramanian V."/>
            <person name="Woesten H.A.B."/>
            <person name="Xu J."/>
            <person name="Eastwood D.C."/>
            <person name="Foster G.D."/>
            <person name="Sonnenberg A.S."/>
            <person name="Cullen D."/>
            <person name="de Vries R.P."/>
            <person name="Lundell T."/>
            <person name="Hibbett D.S."/>
            <person name="Henrissat B."/>
            <person name="Burton K.S."/>
            <person name="Kerrigan R.W."/>
            <person name="Challen M.P."/>
            <person name="Grigoriev I.V."/>
            <person name="Martin F."/>
        </authorList>
    </citation>
    <scope>NUCLEOTIDE SEQUENCE [LARGE SCALE GENOMIC DNA]</scope>
    <source>
        <strain evidence="3">JB137-S8 / ATCC MYA-4627 / FGSC 10392</strain>
    </source>
</reference>
<dbReference type="GeneID" id="18826803"/>
<dbReference type="HOGENOM" id="CLU_1320539_0_0_1"/>
<sequence>MSDTTPPPDSICASPTSESICGTPPPESVCTTPTPEPVHNNATAYYYISSKGRRRYPDTSSLTPYKPLPEGWDTSEHYWLYGWPKSDRQLQSILPRYFKIPIAGTTPQAEYLDARLAEQILEIFSGYKHLNWFICKPTKEAITQGVVEDFPPHGPGIPFVTLSCTARRQFFTQRPTVEQLKCLMSMLGEPRWLESQCLKKDFPVDCFA</sequence>
<dbReference type="AlphaFoldDB" id="K5X7J1"/>
<dbReference type="OrthoDB" id="2841595at2759"/>
<feature type="region of interest" description="Disordered" evidence="1">
    <location>
        <begin position="1"/>
        <end position="39"/>
    </location>
</feature>
<evidence type="ECO:0000256" key="1">
    <source>
        <dbReference type="SAM" id="MobiDB-lite"/>
    </source>
</evidence>
<organism evidence="2 3">
    <name type="scientific">Agaricus bisporus var. burnettii (strain JB137-S8 / ATCC MYA-4627 / FGSC 10392)</name>
    <name type="common">White button mushroom</name>
    <dbReference type="NCBI Taxonomy" id="597362"/>
    <lineage>
        <taxon>Eukaryota</taxon>
        <taxon>Fungi</taxon>
        <taxon>Dikarya</taxon>
        <taxon>Basidiomycota</taxon>
        <taxon>Agaricomycotina</taxon>
        <taxon>Agaricomycetes</taxon>
        <taxon>Agaricomycetidae</taxon>
        <taxon>Agaricales</taxon>
        <taxon>Agaricineae</taxon>
        <taxon>Agaricaceae</taxon>
        <taxon>Agaricus</taxon>
    </lineage>
</organism>
<dbReference type="InParanoid" id="K5X7J1"/>
<protein>
    <submittedName>
        <fullName evidence="2">Uncharacterized protein</fullName>
    </submittedName>
</protein>
<name>K5X7J1_AGABU</name>
<dbReference type="OMA" id="FICKPTK"/>
<dbReference type="eggNOG" id="ENOG502RBNJ">
    <property type="taxonomic scope" value="Eukaryota"/>
</dbReference>
<evidence type="ECO:0000313" key="2">
    <source>
        <dbReference type="EMBL" id="EKM79158.1"/>
    </source>
</evidence>
<dbReference type="Proteomes" id="UP000008493">
    <property type="component" value="Unassembled WGS sequence"/>
</dbReference>
<accession>K5X7J1</accession>
<gene>
    <name evidence="2" type="ORF">AGABI1DRAFT_128321</name>
</gene>
<keyword evidence="3" id="KW-1185">Reference proteome</keyword>
<proteinExistence type="predicted"/>
<evidence type="ECO:0000313" key="3">
    <source>
        <dbReference type="Proteomes" id="UP000008493"/>
    </source>
</evidence>
<dbReference type="RefSeq" id="XP_007329908.1">
    <property type="nucleotide sequence ID" value="XM_007329846.1"/>
</dbReference>